<dbReference type="Proteomes" id="UP001164250">
    <property type="component" value="Chromosome 15"/>
</dbReference>
<sequence>MKANLLLLFSFLGFSIPNGIAFIGEIGLGGELHMVPGMEKRASTVARLGYEKCIVPKSAEKSLASIVLEKMKIIGCKNLKEVFNIVFPSPSSWRPFSHFLCYWGIVNETPPRNLYIT</sequence>
<organism evidence="1 2">
    <name type="scientific">Pistacia atlantica</name>
    <dbReference type="NCBI Taxonomy" id="434234"/>
    <lineage>
        <taxon>Eukaryota</taxon>
        <taxon>Viridiplantae</taxon>
        <taxon>Streptophyta</taxon>
        <taxon>Embryophyta</taxon>
        <taxon>Tracheophyta</taxon>
        <taxon>Spermatophyta</taxon>
        <taxon>Magnoliopsida</taxon>
        <taxon>eudicotyledons</taxon>
        <taxon>Gunneridae</taxon>
        <taxon>Pentapetalae</taxon>
        <taxon>rosids</taxon>
        <taxon>malvids</taxon>
        <taxon>Sapindales</taxon>
        <taxon>Anacardiaceae</taxon>
        <taxon>Pistacia</taxon>
    </lineage>
</organism>
<evidence type="ECO:0000313" key="2">
    <source>
        <dbReference type="Proteomes" id="UP001164250"/>
    </source>
</evidence>
<reference evidence="2" key="1">
    <citation type="journal article" date="2023" name="G3 (Bethesda)">
        <title>Genome assembly and association tests identify interacting loci associated with vigor, precocity, and sex in interspecific pistachio rootstocks.</title>
        <authorList>
            <person name="Palmer W."/>
            <person name="Jacygrad E."/>
            <person name="Sagayaradj S."/>
            <person name="Cavanaugh K."/>
            <person name="Han R."/>
            <person name="Bertier L."/>
            <person name="Beede B."/>
            <person name="Kafkas S."/>
            <person name="Golino D."/>
            <person name="Preece J."/>
            <person name="Michelmore R."/>
        </authorList>
    </citation>
    <scope>NUCLEOTIDE SEQUENCE [LARGE SCALE GENOMIC DNA]</scope>
</reference>
<name>A0ACC0ZSX7_9ROSI</name>
<evidence type="ECO:0000313" key="1">
    <source>
        <dbReference type="EMBL" id="KAJ0074763.1"/>
    </source>
</evidence>
<dbReference type="EMBL" id="CM047910">
    <property type="protein sequence ID" value="KAJ0074763.1"/>
    <property type="molecule type" value="Genomic_DNA"/>
</dbReference>
<protein>
    <submittedName>
        <fullName evidence="1">Uncharacterized protein</fullName>
    </submittedName>
</protein>
<proteinExistence type="predicted"/>
<gene>
    <name evidence="1" type="ORF">Patl1_34057</name>
</gene>
<accession>A0ACC0ZSX7</accession>
<keyword evidence="2" id="KW-1185">Reference proteome</keyword>
<comment type="caution">
    <text evidence="1">The sequence shown here is derived from an EMBL/GenBank/DDBJ whole genome shotgun (WGS) entry which is preliminary data.</text>
</comment>